<dbReference type="EMBL" id="BOMN01000113">
    <property type="protein sequence ID" value="GIE24868.1"/>
    <property type="molecule type" value="Genomic_DNA"/>
</dbReference>
<comment type="caution">
    <text evidence="1">The sequence shown here is derived from an EMBL/GenBank/DDBJ whole genome shotgun (WGS) entry which is preliminary data.</text>
</comment>
<evidence type="ECO:0000313" key="2">
    <source>
        <dbReference type="Proteomes" id="UP000603200"/>
    </source>
</evidence>
<sequence>MSTHEIDVCSETVNSVVIGWEKAFGSFWAHVYLAGDGSGFPCPSLEIGGDFREVKDPAIVIDFVRPYAHVPEDLADILTADAETEGICDLPAILGIQEGASTAYDLDEADIPF</sequence>
<organism evidence="1 2">
    <name type="scientific">Winogradskya humida</name>
    <dbReference type="NCBI Taxonomy" id="113566"/>
    <lineage>
        <taxon>Bacteria</taxon>
        <taxon>Bacillati</taxon>
        <taxon>Actinomycetota</taxon>
        <taxon>Actinomycetes</taxon>
        <taxon>Micromonosporales</taxon>
        <taxon>Micromonosporaceae</taxon>
        <taxon>Winogradskya</taxon>
    </lineage>
</organism>
<keyword evidence="2" id="KW-1185">Reference proteome</keyword>
<evidence type="ECO:0000313" key="1">
    <source>
        <dbReference type="EMBL" id="GIE24868.1"/>
    </source>
</evidence>
<gene>
    <name evidence="1" type="ORF">Ahu01nite_079700</name>
</gene>
<dbReference type="RefSeq" id="WP_203841857.1">
    <property type="nucleotide sequence ID" value="NZ_BAAATV010000001.1"/>
</dbReference>
<protein>
    <submittedName>
        <fullName evidence="1">Uncharacterized protein</fullName>
    </submittedName>
</protein>
<accession>A0ABQ4A1Z5</accession>
<name>A0ABQ4A1Z5_9ACTN</name>
<proteinExistence type="predicted"/>
<dbReference type="Proteomes" id="UP000603200">
    <property type="component" value="Unassembled WGS sequence"/>
</dbReference>
<reference evidence="1 2" key="1">
    <citation type="submission" date="2021-01" db="EMBL/GenBank/DDBJ databases">
        <title>Whole genome shotgun sequence of Actinoplanes humidus NBRC 14915.</title>
        <authorList>
            <person name="Komaki H."/>
            <person name="Tamura T."/>
        </authorList>
    </citation>
    <scope>NUCLEOTIDE SEQUENCE [LARGE SCALE GENOMIC DNA]</scope>
    <source>
        <strain evidence="1 2">NBRC 14915</strain>
    </source>
</reference>